<dbReference type="GO" id="GO:0004174">
    <property type="term" value="F:electron-transferring-flavoprotein dehydrogenase activity"/>
    <property type="evidence" value="ECO:0007669"/>
    <property type="project" value="TreeGrafter"/>
</dbReference>
<evidence type="ECO:0000256" key="4">
    <source>
        <dbReference type="ARBA" id="ARBA00023002"/>
    </source>
</evidence>
<keyword evidence="7" id="KW-1185">Reference proteome</keyword>
<dbReference type="Gene3D" id="3.50.50.100">
    <property type="match status" value="1"/>
</dbReference>
<dbReference type="GO" id="GO:0050660">
    <property type="term" value="F:flavin adenine dinucleotide binding"/>
    <property type="evidence" value="ECO:0007669"/>
    <property type="project" value="TreeGrafter"/>
</dbReference>
<dbReference type="SUPFAM" id="SSF51905">
    <property type="entry name" value="FAD/NAD(P)-binding domain"/>
    <property type="match status" value="1"/>
</dbReference>
<dbReference type="PANTHER" id="PTHR43735">
    <property type="entry name" value="APOPTOSIS-INDUCING FACTOR 1"/>
    <property type="match status" value="1"/>
</dbReference>
<gene>
    <name evidence="6" type="ORF">TSOC_003823</name>
</gene>
<evidence type="ECO:0000313" key="7">
    <source>
        <dbReference type="Proteomes" id="UP000236333"/>
    </source>
</evidence>
<reference evidence="6 7" key="1">
    <citation type="journal article" date="2017" name="Mol. Biol. Evol.">
        <title>The 4-celled Tetrabaena socialis nuclear genome reveals the essential components for genetic control of cell number at the origin of multicellularity in the volvocine lineage.</title>
        <authorList>
            <person name="Featherston J."/>
            <person name="Arakaki Y."/>
            <person name="Hanschen E.R."/>
            <person name="Ferris P.J."/>
            <person name="Michod R.E."/>
            <person name="Olson B.J.S.C."/>
            <person name="Nozaki H."/>
            <person name="Durand P.M."/>
        </authorList>
    </citation>
    <scope>NUCLEOTIDE SEQUENCE [LARGE SCALE GENOMIC DNA]</scope>
    <source>
        <strain evidence="6 7">NIES-571</strain>
    </source>
</reference>
<dbReference type="PRINTS" id="PR00368">
    <property type="entry name" value="FADPNR"/>
</dbReference>
<evidence type="ECO:0000259" key="5">
    <source>
        <dbReference type="Pfam" id="PF07992"/>
    </source>
</evidence>
<organism evidence="6 7">
    <name type="scientific">Tetrabaena socialis</name>
    <dbReference type="NCBI Taxonomy" id="47790"/>
    <lineage>
        <taxon>Eukaryota</taxon>
        <taxon>Viridiplantae</taxon>
        <taxon>Chlorophyta</taxon>
        <taxon>core chlorophytes</taxon>
        <taxon>Chlorophyceae</taxon>
        <taxon>CS clade</taxon>
        <taxon>Chlamydomonadales</taxon>
        <taxon>Tetrabaenaceae</taxon>
        <taxon>Tetrabaena</taxon>
    </lineage>
</organism>
<comment type="similarity">
    <text evidence="1">Belongs to the FAD-dependent oxidoreductase family.</text>
</comment>
<feature type="domain" description="FAD/NAD(P)-binding" evidence="5">
    <location>
        <begin position="5"/>
        <end position="276"/>
    </location>
</feature>
<keyword evidence="4" id="KW-0560">Oxidoreductase</keyword>
<accession>A0A2J8AAL3</accession>
<evidence type="ECO:0000256" key="1">
    <source>
        <dbReference type="ARBA" id="ARBA00006442"/>
    </source>
</evidence>
<keyword evidence="2" id="KW-0285">Flavoprotein</keyword>
<proteinExistence type="inferred from homology"/>
<dbReference type="AlphaFoldDB" id="A0A2J8AAL3"/>
<sequence>MAPPKVLVIGGGFAGVIFAQNTSAFADVTLVDPKAFLEITWATVRSVVNTAVAAKAVIQYEDLPKMGRVVNATVTRLTPKEAHLSNGEVLAFDYCAICTGSSYSDAFKSNVSLNRDQRLLELKSIGEEIKAAKNIVVIGGGPAGVEVAAEIVEAYAGKAVTLVHPRAALLSTLPPKAGAQAKKWLEAHGVKLLLNTTVESKPEGRGPATLTLSGGVQLAADLVLWCAGAKPITGFMNEDMAATVNDKAAIKVLPTLQVTGQPHMFALGDCNDVPETKKGYLAMEQAKLAAKSLKALVAGGSPKLGAWKPEMGMEMMLISMGSKDGICQMKTNVCSGCLPAGIKSKGLFVDKTRGDLRVK</sequence>
<protein>
    <submittedName>
        <fullName evidence="6">Apoptosis-inducing factor B</fullName>
    </submittedName>
</protein>
<dbReference type="InterPro" id="IPR023753">
    <property type="entry name" value="FAD/NAD-binding_dom"/>
</dbReference>
<dbReference type="PANTHER" id="PTHR43735:SF3">
    <property type="entry name" value="FERROPTOSIS SUPPRESSOR PROTEIN 1"/>
    <property type="match status" value="1"/>
</dbReference>
<name>A0A2J8AAL3_9CHLO</name>
<dbReference type="PRINTS" id="PR00469">
    <property type="entry name" value="PNDRDTASEII"/>
</dbReference>
<dbReference type="EMBL" id="PGGS01000085">
    <property type="protein sequence ID" value="PNH09564.1"/>
    <property type="molecule type" value="Genomic_DNA"/>
</dbReference>
<dbReference type="Pfam" id="PF07992">
    <property type="entry name" value="Pyr_redox_2"/>
    <property type="match status" value="1"/>
</dbReference>
<keyword evidence="3" id="KW-0274">FAD</keyword>
<evidence type="ECO:0000256" key="3">
    <source>
        <dbReference type="ARBA" id="ARBA00022827"/>
    </source>
</evidence>
<evidence type="ECO:0000313" key="6">
    <source>
        <dbReference type="EMBL" id="PNH09564.1"/>
    </source>
</evidence>
<dbReference type="InterPro" id="IPR036188">
    <property type="entry name" value="FAD/NAD-bd_sf"/>
</dbReference>
<dbReference type="OrthoDB" id="202203at2759"/>
<dbReference type="Proteomes" id="UP000236333">
    <property type="component" value="Unassembled WGS sequence"/>
</dbReference>
<comment type="caution">
    <text evidence="6">The sequence shown here is derived from an EMBL/GenBank/DDBJ whole genome shotgun (WGS) entry which is preliminary data.</text>
</comment>
<dbReference type="GO" id="GO:0005737">
    <property type="term" value="C:cytoplasm"/>
    <property type="evidence" value="ECO:0007669"/>
    <property type="project" value="TreeGrafter"/>
</dbReference>
<evidence type="ECO:0000256" key="2">
    <source>
        <dbReference type="ARBA" id="ARBA00022630"/>
    </source>
</evidence>